<dbReference type="InterPro" id="IPR022637">
    <property type="entry name" value="DNA_polIII_beta_cen"/>
</dbReference>
<dbReference type="PANTHER" id="PTHR30478">
    <property type="entry name" value="DNA POLYMERASE III SUBUNIT BETA"/>
    <property type="match status" value="1"/>
</dbReference>
<evidence type="ECO:0000256" key="8">
    <source>
        <dbReference type="ARBA" id="ARBA00022932"/>
    </source>
</evidence>
<evidence type="ECO:0000256" key="6">
    <source>
        <dbReference type="ARBA" id="ARBA00022695"/>
    </source>
</evidence>
<evidence type="ECO:0000259" key="12">
    <source>
        <dbReference type="Pfam" id="PF02767"/>
    </source>
</evidence>
<dbReference type="InterPro" id="IPR046938">
    <property type="entry name" value="DNA_clamp_sf"/>
</dbReference>
<comment type="function">
    <text evidence="10">Confers DNA tethering and processivity to DNA polymerases and other proteins. Acts as a clamp, forming a ring around DNA (a reaction catalyzed by the clamp-loading complex) which diffuses in an ATP-independent manner freely and bidirectionally along dsDNA. Initially characterized for its ability to contact the catalytic subunit of DNA polymerase III (Pol III), a complex, multichain enzyme responsible for most of the replicative synthesis in bacteria; Pol III exhibits 3'-5' exonuclease proofreading activity. The beta chain is required for initiation of replication as well as for processivity of DNA replication.</text>
</comment>
<evidence type="ECO:0000256" key="9">
    <source>
        <dbReference type="ARBA" id="ARBA00023125"/>
    </source>
</evidence>
<feature type="domain" description="DNA polymerase III beta sliding clamp N-terminal" evidence="11">
    <location>
        <begin position="6"/>
        <end position="119"/>
    </location>
</feature>
<keyword evidence="6 10" id="KW-0548">Nucleotidyltransferase</keyword>
<dbReference type="PANTHER" id="PTHR30478:SF0">
    <property type="entry name" value="BETA SLIDING CLAMP"/>
    <property type="match status" value="1"/>
</dbReference>
<dbReference type="EMBL" id="MUHY01000001">
    <property type="protein sequence ID" value="PSB92417.1"/>
    <property type="molecule type" value="Genomic_DNA"/>
</dbReference>
<dbReference type="Gene3D" id="3.10.150.10">
    <property type="entry name" value="DNA Polymerase III, subunit A, domain 2"/>
    <property type="match status" value="1"/>
</dbReference>
<dbReference type="SUPFAM" id="SSF55979">
    <property type="entry name" value="DNA clamp"/>
    <property type="match status" value="3"/>
</dbReference>
<comment type="caution">
    <text evidence="14">The sequence shown here is derived from an EMBL/GenBank/DDBJ whole genome shotgun (WGS) entry which is preliminary data.</text>
</comment>
<organism evidence="14 15">
    <name type="scientific">Candidatus Pandoraea novymonadis</name>
    <dbReference type="NCBI Taxonomy" id="1808959"/>
    <lineage>
        <taxon>Bacteria</taxon>
        <taxon>Pseudomonadati</taxon>
        <taxon>Pseudomonadota</taxon>
        <taxon>Betaproteobacteria</taxon>
        <taxon>Burkholderiales</taxon>
        <taxon>Burkholderiaceae</taxon>
        <taxon>Pandoraea</taxon>
    </lineage>
</organism>
<proteinExistence type="inferred from homology"/>
<dbReference type="InterPro" id="IPR022634">
    <property type="entry name" value="DNA_polIII_beta_N"/>
</dbReference>
<dbReference type="Gene3D" id="3.70.10.10">
    <property type="match status" value="1"/>
</dbReference>
<evidence type="ECO:0000259" key="11">
    <source>
        <dbReference type="Pfam" id="PF00712"/>
    </source>
</evidence>
<evidence type="ECO:0000313" key="14">
    <source>
        <dbReference type="EMBL" id="PSB92417.1"/>
    </source>
</evidence>
<dbReference type="InterPro" id="IPR001001">
    <property type="entry name" value="DNA_polIII_beta"/>
</dbReference>
<accession>A0ABX5FI32</accession>
<keyword evidence="9" id="KW-0238">DNA-binding</keyword>
<sequence length="369" mass="41909">MQLVKTQRDTLLRPLQVVSGIVERRHTLPILANLLISKKGPDISFLSTDLELQITTTADCGAGKGEVATTVAARKLLDILRIMPDTEITISLFEKRLIMQANKSRFQLQTMPSEDFPTMAEVTDYTASFKLPQRKFRQLLTMVHFAMAQQDIRYYLNGMLLIVDGEKIIVVATDGHRLAYYSTKIDGKKFTTLQEVIIPRKTILELHRLIEDIDDTLQIDIAQNQVKFHFKQVELVSKLVEGKFPDFTRVIPAEYKNSFVINREKLYRSLQRAAIVTSDKFKGVRFAVSDDLLKISANNAENEEAQEELEIDYSGDVLEIGFNVTYLLDVLANLKVTQLKISLGDANSSALITLIDSDEFKYVVMPMRI</sequence>
<evidence type="ECO:0000256" key="5">
    <source>
        <dbReference type="ARBA" id="ARBA00022679"/>
    </source>
</evidence>
<evidence type="ECO:0000313" key="15">
    <source>
        <dbReference type="Proteomes" id="UP000242660"/>
    </source>
</evidence>
<protein>
    <recommendedName>
        <fullName evidence="3 10">Beta sliding clamp</fullName>
    </recommendedName>
</protein>
<evidence type="ECO:0000256" key="7">
    <source>
        <dbReference type="ARBA" id="ARBA00022705"/>
    </source>
</evidence>
<comment type="subcellular location">
    <subcellularLocation>
        <location evidence="1 10">Cytoplasm</location>
    </subcellularLocation>
</comment>
<evidence type="ECO:0000256" key="1">
    <source>
        <dbReference type="ARBA" id="ARBA00004496"/>
    </source>
</evidence>
<dbReference type="SMART" id="SM00480">
    <property type="entry name" value="POL3Bc"/>
    <property type="match status" value="1"/>
</dbReference>
<evidence type="ECO:0000256" key="4">
    <source>
        <dbReference type="ARBA" id="ARBA00022490"/>
    </source>
</evidence>
<evidence type="ECO:0000256" key="3">
    <source>
        <dbReference type="ARBA" id="ARBA00021035"/>
    </source>
</evidence>
<name>A0ABX5FI32_9BURK</name>
<evidence type="ECO:0000259" key="13">
    <source>
        <dbReference type="Pfam" id="PF02768"/>
    </source>
</evidence>
<comment type="subunit">
    <text evidence="10">Forms a ring-shaped head-to-tail homodimer around DNA.</text>
</comment>
<keyword evidence="7 10" id="KW-0235">DNA replication</keyword>
<dbReference type="CDD" id="cd00140">
    <property type="entry name" value="beta_clamp"/>
    <property type="match status" value="1"/>
</dbReference>
<feature type="domain" description="DNA polymerase III beta sliding clamp central" evidence="12">
    <location>
        <begin position="131"/>
        <end position="246"/>
    </location>
</feature>
<dbReference type="NCBIfam" id="TIGR00663">
    <property type="entry name" value="dnan"/>
    <property type="match status" value="1"/>
</dbReference>
<dbReference type="RefSeq" id="WP_106182732.1">
    <property type="nucleotide sequence ID" value="NZ_MUHY01000001.1"/>
</dbReference>
<keyword evidence="8 10" id="KW-0239">DNA-directed DNA polymerase</keyword>
<dbReference type="Pfam" id="PF00712">
    <property type="entry name" value="DNA_pol3_beta"/>
    <property type="match status" value="1"/>
</dbReference>
<dbReference type="InterPro" id="IPR022635">
    <property type="entry name" value="DNA_polIII_beta_C"/>
</dbReference>
<evidence type="ECO:0000256" key="10">
    <source>
        <dbReference type="PIRNR" id="PIRNR000804"/>
    </source>
</evidence>
<evidence type="ECO:0000256" key="2">
    <source>
        <dbReference type="ARBA" id="ARBA00010752"/>
    </source>
</evidence>
<dbReference type="Pfam" id="PF02768">
    <property type="entry name" value="DNA_pol3_beta_3"/>
    <property type="match status" value="1"/>
</dbReference>
<comment type="similarity">
    <text evidence="2 10">Belongs to the beta sliding clamp family.</text>
</comment>
<feature type="domain" description="DNA polymerase III beta sliding clamp C-terminal" evidence="13">
    <location>
        <begin position="249"/>
        <end position="368"/>
    </location>
</feature>
<dbReference type="Pfam" id="PF02767">
    <property type="entry name" value="DNA_pol3_beta_2"/>
    <property type="match status" value="1"/>
</dbReference>
<dbReference type="PIRSF" id="PIRSF000804">
    <property type="entry name" value="DNA_pol_III_b"/>
    <property type="match status" value="1"/>
</dbReference>
<keyword evidence="15" id="KW-1185">Reference proteome</keyword>
<keyword evidence="4 10" id="KW-0963">Cytoplasm</keyword>
<gene>
    <name evidence="14" type="primary">dnaN</name>
    <name evidence="14" type="ORF">BZL35_00659</name>
</gene>
<dbReference type="Proteomes" id="UP000242660">
    <property type="component" value="Unassembled WGS sequence"/>
</dbReference>
<reference evidence="14 15" key="1">
    <citation type="journal article" date="2017" name="Front. Microbiol.">
        <title>Genome of Ca. Pandoraea novymonadis, an Endosymbiotic Bacterium of the Trypanosomatid Novymonas esmeraldas.</title>
        <authorList>
            <person name="Kostygov A.Y."/>
            <person name="Butenko A."/>
            <person name="Nenarokova A."/>
            <person name="Tashyreva D."/>
            <person name="Flegontov P."/>
            <person name="Lukes J."/>
            <person name="Yurchenko V."/>
        </authorList>
    </citation>
    <scope>NUCLEOTIDE SEQUENCE [LARGE SCALE GENOMIC DNA]</scope>
    <source>
        <strain evidence="14 15">E262</strain>
    </source>
</reference>
<keyword evidence="5 10" id="KW-0808">Transferase</keyword>